<organism evidence="2 3">
    <name type="scientific">Daphnia magna</name>
    <dbReference type="NCBI Taxonomy" id="35525"/>
    <lineage>
        <taxon>Eukaryota</taxon>
        <taxon>Metazoa</taxon>
        <taxon>Ecdysozoa</taxon>
        <taxon>Arthropoda</taxon>
        <taxon>Crustacea</taxon>
        <taxon>Branchiopoda</taxon>
        <taxon>Diplostraca</taxon>
        <taxon>Cladocera</taxon>
        <taxon>Anomopoda</taxon>
        <taxon>Daphniidae</taxon>
        <taxon>Daphnia</taxon>
    </lineage>
</organism>
<evidence type="ECO:0008006" key="4">
    <source>
        <dbReference type="Google" id="ProtNLM"/>
    </source>
</evidence>
<sequence length="111" mass="12937">MARDGSLICRRIKRQNLSRNGEGGFGKSRSRKRVAFTSMIFLFHLYLDVVHGKKKKSENSLGVDEFSMAKRKEKTDSTARFPFFFFLFPVVFWANVIFSFRAHSQPNSFVF</sequence>
<keyword evidence="1" id="KW-0812">Transmembrane</keyword>
<dbReference type="EMBL" id="JAOYFB010000004">
    <property type="protein sequence ID" value="KAK4015002.1"/>
    <property type="molecule type" value="Genomic_DNA"/>
</dbReference>
<accession>A0ABQ9ZQ00</accession>
<keyword evidence="3" id="KW-1185">Reference proteome</keyword>
<dbReference type="Proteomes" id="UP001234178">
    <property type="component" value="Unassembled WGS sequence"/>
</dbReference>
<feature type="transmembrane region" description="Helical" evidence="1">
    <location>
        <begin position="81"/>
        <end position="102"/>
    </location>
</feature>
<evidence type="ECO:0000313" key="2">
    <source>
        <dbReference type="EMBL" id="KAK4015002.1"/>
    </source>
</evidence>
<reference evidence="2 3" key="1">
    <citation type="journal article" date="2023" name="Nucleic Acids Res.">
        <title>The hologenome of Daphnia magna reveals possible DNA methylation and microbiome-mediated evolution of the host genome.</title>
        <authorList>
            <person name="Chaturvedi A."/>
            <person name="Li X."/>
            <person name="Dhandapani V."/>
            <person name="Marshall H."/>
            <person name="Kissane S."/>
            <person name="Cuenca-Cambronero M."/>
            <person name="Asole G."/>
            <person name="Calvet F."/>
            <person name="Ruiz-Romero M."/>
            <person name="Marangio P."/>
            <person name="Guigo R."/>
            <person name="Rago D."/>
            <person name="Mirbahai L."/>
            <person name="Eastwood N."/>
            <person name="Colbourne J.K."/>
            <person name="Zhou J."/>
            <person name="Mallon E."/>
            <person name="Orsini L."/>
        </authorList>
    </citation>
    <scope>NUCLEOTIDE SEQUENCE [LARGE SCALE GENOMIC DNA]</scope>
    <source>
        <strain evidence="2">LRV0_1</strain>
    </source>
</reference>
<name>A0ABQ9ZQ00_9CRUS</name>
<evidence type="ECO:0000313" key="3">
    <source>
        <dbReference type="Proteomes" id="UP001234178"/>
    </source>
</evidence>
<keyword evidence="1" id="KW-1133">Transmembrane helix</keyword>
<comment type="caution">
    <text evidence="2">The sequence shown here is derived from an EMBL/GenBank/DDBJ whole genome shotgun (WGS) entry which is preliminary data.</text>
</comment>
<keyword evidence="1" id="KW-0472">Membrane</keyword>
<protein>
    <recommendedName>
        <fullName evidence="4">Transmembrane protein</fullName>
    </recommendedName>
</protein>
<evidence type="ECO:0000256" key="1">
    <source>
        <dbReference type="SAM" id="Phobius"/>
    </source>
</evidence>
<gene>
    <name evidence="2" type="ORF">OUZ56_027517</name>
</gene>
<proteinExistence type="predicted"/>